<evidence type="ECO:0000256" key="3">
    <source>
        <dbReference type="ARBA" id="ARBA00023143"/>
    </source>
</evidence>
<dbReference type="GO" id="GO:0035438">
    <property type="term" value="F:cyclic-di-GMP binding"/>
    <property type="evidence" value="ECO:0007669"/>
    <property type="project" value="InterPro"/>
</dbReference>
<dbReference type="Gene3D" id="2.30.110.10">
    <property type="entry name" value="Electron Transport, Fmn-binding Protein, Chain A"/>
    <property type="match status" value="1"/>
</dbReference>
<proteinExistence type="predicted"/>
<evidence type="ECO:0000259" key="4">
    <source>
        <dbReference type="Pfam" id="PF07238"/>
    </source>
</evidence>
<reference evidence="6 7" key="1">
    <citation type="submission" date="2019-03" db="EMBL/GenBank/DDBJ databases">
        <title>Genomic Encyclopedia of Type Strains, Phase IV (KMG-IV): sequencing the most valuable type-strain genomes for metagenomic binning, comparative biology and taxonomic classification.</title>
        <authorList>
            <person name="Goeker M."/>
        </authorList>
    </citation>
    <scope>NUCLEOTIDE SEQUENCE [LARGE SCALE GENOMIC DNA]</scope>
    <source>
        <strain evidence="6 7">DSM 100309</strain>
    </source>
</reference>
<evidence type="ECO:0000256" key="1">
    <source>
        <dbReference type="ARBA" id="ARBA00022636"/>
    </source>
</evidence>
<dbReference type="InterPro" id="IPR009926">
    <property type="entry name" value="T3SS_YcgR_PilZN"/>
</dbReference>
<dbReference type="RefSeq" id="WP_124948137.1">
    <property type="nucleotide sequence ID" value="NZ_BHVT01000076.1"/>
</dbReference>
<keyword evidence="1" id="KW-0973">c-di-GMP</keyword>
<keyword evidence="7" id="KW-1185">Reference proteome</keyword>
<comment type="caution">
    <text evidence="6">The sequence shown here is derived from an EMBL/GenBank/DDBJ whole genome shotgun (WGS) entry which is preliminary data.</text>
</comment>
<evidence type="ECO:0000259" key="5">
    <source>
        <dbReference type="Pfam" id="PF12945"/>
    </source>
</evidence>
<feature type="domain" description="PilZ" evidence="4">
    <location>
        <begin position="191"/>
        <end position="302"/>
    </location>
</feature>
<evidence type="ECO:0000256" key="2">
    <source>
        <dbReference type="ARBA" id="ARBA00022741"/>
    </source>
</evidence>
<dbReference type="OrthoDB" id="5293692at2"/>
<dbReference type="Proteomes" id="UP000295367">
    <property type="component" value="Unassembled WGS sequence"/>
</dbReference>
<dbReference type="Pfam" id="PF12945">
    <property type="entry name" value="PilZNR"/>
    <property type="match status" value="1"/>
</dbReference>
<organism evidence="6 7">
    <name type="scientific">Sulfurirhabdus autotrophica</name>
    <dbReference type="NCBI Taxonomy" id="1706046"/>
    <lineage>
        <taxon>Bacteria</taxon>
        <taxon>Pseudomonadati</taxon>
        <taxon>Pseudomonadota</taxon>
        <taxon>Betaproteobacteria</taxon>
        <taxon>Nitrosomonadales</taxon>
        <taxon>Sulfuricellaceae</taxon>
        <taxon>Sulfurirhabdus</taxon>
    </lineage>
</organism>
<gene>
    <name evidence="6" type="ORF">EDC63_10675</name>
</gene>
<dbReference type="InterPro" id="IPR009875">
    <property type="entry name" value="PilZ_domain"/>
</dbReference>
<keyword evidence="2" id="KW-0547">Nucleotide-binding</keyword>
<evidence type="ECO:0000313" key="7">
    <source>
        <dbReference type="Proteomes" id="UP000295367"/>
    </source>
</evidence>
<evidence type="ECO:0000313" key="6">
    <source>
        <dbReference type="EMBL" id="TCV86714.1"/>
    </source>
</evidence>
<dbReference type="InterPro" id="IPR012349">
    <property type="entry name" value="Split_barrel_FMN-bd"/>
</dbReference>
<dbReference type="SUPFAM" id="SSF141371">
    <property type="entry name" value="PilZ domain-like"/>
    <property type="match status" value="2"/>
</dbReference>
<dbReference type="Pfam" id="PF07238">
    <property type="entry name" value="PilZ"/>
    <property type="match status" value="1"/>
</dbReference>
<keyword evidence="3" id="KW-0975">Bacterial flagellum</keyword>
<dbReference type="EMBL" id="SMCO01000006">
    <property type="protein sequence ID" value="TCV86714.1"/>
    <property type="molecule type" value="Genomic_DNA"/>
</dbReference>
<accession>A0A4R3Y820</accession>
<dbReference type="Gene3D" id="2.40.10.220">
    <property type="entry name" value="predicted glycosyltransferase like domains"/>
    <property type="match status" value="1"/>
</dbReference>
<feature type="domain" description="Type III secretion system flagellar brake protein YcgR PilZN" evidence="5">
    <location>
        <begin position="99"/>
        <end position="182"/>
    </location>
</feature>
<sequence>MGSEGLVPLKISDINIGKPLPWPVYDSDRNLLLREGFIIENQRQIELLSENGLFRNPGWKKSAINIGTNSKQEQEEKDKAKLATTENLQGTFVEMKPNVGDPFQIQVSTSFGDERYSVKLLGYLPNGTVMVSAPEFDGHLVLCRENQNVIVRSFSGTAAFGFSSSIRKVCNTPISYLHLVYPKTVQKVSVRESARISFNIIGTVTNLNVGENSPGFPVSVVDVSTTGAAFVTNKKVAEKDDELRLTFKAKIKDIEVYPVLNCIVRSSTLESSESGVEKYRFGIQFKDLPTQELLILQSMVYQKMLEKK</sequence>
<protein>
    <submittedName>
        <fullName evidence="6">PilZ domain-containing protein</fullName>
    </submittedName>
</protein>
<name>A0A4R3Y820_9PROT</name>
<dbReference type="AlphaFoldDB" id="A0A4R3Y820"/>